<dbReference type="GO" id="GO:0003964">
    <property type="term" value="F:RNA-directed DNA polymerase activity"/>
    <property type="evidence" value="ECO:0007669"/>
    <property type="project" value="UniProtKB-KW"/>
</dbReference>
<name>A0ABV5WGA6_9BACI</name>
<keyword evidence="2" id="KW-0548">Nucleotidyltransferase</keyword>
<reference evidence="2 3" key="1">
    <citation type="submission" date="2024-09" db="EMBL/GenBank/DDBJ databases">
        <authorList>
            <person name="Sun Q."/>
            <person name="Mori K."/>
        </authorList>
    </citation>
    <scope>NUCLEOTIDE SEQUENCE [LARGE SCALE GENOMIC DNA]</scope>
    <source>
        <strain evidence="2 3">JCM 11201</strain>
    </source>
</reference>
<dbReference type="CDD" id="cd00085">
    <property type="entry name" value="HNHc"/>
    <property type="match status" value="1"/>
</dbReference>
<keyword evidence="3" id="KW-1185">Reference proteome</keyword>
<dbReference type="InterPro" id="IPR043502">
    <property type="entry name" value="DNA/RNA_pol_sf"/>
</dbReference>
<dbReference type="EMBL" id="JBHMAF010000081">
    <property type="protein sequence ID" value="MFB9759624.1"/>
    <property type="molecule type" value="Genomic_DNA"/>
</dbReference>
<feature type="domain" description="Reverse transcriptase" evidence="1">
    <location>
        <begin position="1"/>
        <end position="109"/>
    </location>
</feature>
<protein>
    <submittedName>
        <fullName evidence="2">Reverse transcriptase domain-containing protein</fullName>
    </submittedName>
</protein>
<organism evidence="2 3">
    <name type="scientific">Ectobacillus funiculus</name>
    <dbReference type="NCBI Taxonomy" id="137993"/>
    <lineage>
        <taxon>Bacteria</taxon>
        <taxon>Bacillati</taxon>
        <taxon>Bacillota</taxon>
        <taxon>Bacilli</taxon>
        <taxon>Bacillales</taxon>
        <taxon>Bacillaceae</taxon>
        <taxon>Ectobacillus</taxon>
    </lineage>
</organism>
<comment type="caution">
    <text evidence="2">The sequence shown here is derived from an EMBL/GenBank/DDBJ whole genome shotgun (WGS) entry which is preliminary data.</text>
</comment>
<dbReference type="Gene3D" id="1.10.30.50">
    <property type="match status" value="1"/>
</dbReference>
<evidence type="ECO:0000259" key="1">
    <source>
        <dbReference type="PROSITE" id="PS50878"/>
    </source>
</evidence>
<dbReference type="PROSITE" id="PS50878">
    <property type="entry name" value="RT_POL"/>
    <property type="match status" value="1"/>
</dbReference>
<dbReference type="SUPFAM" id="SSF56672">
    <property type="entry name" value="DNA/RNA polymerases"/>
    <property type="match status" value="1"/>
</dbReference>
<dbReference type="PANTHER" id="PTHR34047:SF8">
    <property type="entry name" value="PROTEIN YKFC"/>
    <property type="match status" value="1"/>
</dbReference>
<keyword evidence="2" id="KW-0808">Transferase</keyword>
<evidence type="ECO:0000313" key="2">
    <source>
        <dbReference type="EMBL" id="MFB9759624.1"/>
    </source>
</evidence>
<evidence type="ECO:0000313" key="3">
    <source>
        <dbReference type="Proteomes" id="UP001589609"/>
    </source>
</evidence>
<dbReference type="Pfam" id="PF00078">
    <property type="entry name" value="RVT_1"/>
    <property type="match status" value="1"/>
</dbReference>
<sequence length="381" mass="44959">MLSPLLSNIVLHDLDKWVSTQWELFDTRHQYYHASNKYAALRNTRLKEGFIVRYADDFKILCRDRKRAQRWYYAVQLYLKDRLGLDINREKSKIINLRKRKANFLGFTIKAEIKGAKYVAHTGIKDSKKQQIKRKGRELIRNIRSSPTAKNALLFNLFVLGLHNYFKKATHVNIEFSRIAYDLSRTMYNRLKPIACRGKPHNSSPSYKKFYSETYTTYKVAEVWLYPLADVRTHNNMNFSQNLTPFTIQGRIEMYRALKPSIGTEIQKMIANGKEEKYGIEFFDNRISRYSMVDGKCEVTGIFLPAETVHCHHVKPFHVSNDNSYSNLRIVHEWVHILIHATKEQTIQKYMEVLQLDDKSFKKLNQLRKHCGLELINKKIN</sequence>
<dbReference type="InterPro" id="IPR000477">
    <property type="entry name" value="RT_dom"/>
</dbReference>
<proteinExistence type="predicted"/>
<dbReference type="PANTHER" id="PTHR34047">
    <property type="entry name" value="NUCLEAR INTRON MATURASE 1, MITOCHONDRIAL-RELATED"/>
    <property type="match status" value="1"/>
</dbReference>
<keyword evidence="2" id="KW-0695">RNA-directed DNA polymerase</keyword>
<accession>A0ABV5WGA6</accession>
<gene>
    <name evidence="2" type="ORF">ACFFMS_14460</name>
</gene>
<dbReference type="InterPro" id="IPR051083">
    <property type="entry name" value="GrpII_Intron_Splice-Mob/Def"/>
</dbReference>
<dbReference type="InterPro" id="IPR003615">
    <property type="entry name" value="HNH_nuc"/>
</dbReference>
<dbReference type="Proteomes" id="UP001589609">
    <property type="component" value="Unassembled WGS sequence"/>
</dbReference>